<keyword evidence="3" id="KW-1185">Reference proteome</keyword>
<evidence type="ECO:0000256" key="1">
    <source>
        <dbReference type="SAM" id="MobiDB-lite"/>
    </source>
</evidence>
<accession>A0AAW1A4Z0</accession>
<organism evidence="2 3">
    <name type="scientific">Tetragonisca angustula</name>
    <dbReference type="NCBI Taxonomy" id="166442"/>
    <lineage>
        <taxon>Eukaryota</taxon>
        <taxon>Metazoa</taxon>
        <taxon>Ecdysozoa</taxon>
        <taxon>Arthropoda</taxon>
        <taxon>Hexapoda</taxon>
        <taxon>Insecta</taxon>
        <taxon>Pterygota</taxon>
        <taxon>Neoptera</taxon>
        <taxon>Endopterygota</taxon>
        <taxon>Hymenoptera</taxon>
        <taxon>Apocrita</taxon>
        <taxon>Aculeata</taxon>
        <taxon>Apoidea</taxon>
        <taxon>Anthophila</taxon>
        <taxon>Apidae</taxon>
        <taxon>Tetragonisca</taxon>
    </lineage>
</organism>
<name>A0AAW1A4Z0_9HYME</name>
<dbReference type="AlphaFoldDB" id="A0AAW1A4Z0"/>
<dbReference type="Proteomes" id="UP001432146">
    <property type="component" value="Unassembled WGS sequence"/>
</dbReference>
<comment type="caution">
    <text evidence="2">The sequence shown here is derived from an EMBL/GenBank/DDBJ whole genome shotgun (WGS) entry which is preliminary data.</text>
</comment>
<evidence type="ECO:0000313" key="3">
    <source>
        <dbReference type="Proteomes" id="UP001432146"/>
    </source>
</evidence>
<gene>
    <name evidence="2" type="ORF">QLX08_003915</name>
</gene>
<evidence type="ECO:0000313" key="2">
    <source>
        <dbReference type="EMBL" id="KAK9304847.1"/>
    </source>
</evidence>
<dbReference type="EMBL" id="JAWNGG020000059">
    <property type="protein sequence ID" value="KAK9304847.1"/>
    <property type="molecule type" value="Genomic_DNA"/>
</dbReference>
<feature type="region of interest" description="Disordered" evidence="1">
    <location>
        <begin position="1"/>
        <end position="76"/>
    </location>
</feature>
<protein>
    <submittedName>
        <fullName evidence="2">Uncharacterized protein</fullName>
    </submittedName>
</protein>
<sequence length="76" mass="8104">MSLRIKRVSQKHDAGVVDAATVSHEQGITGTREKPEGVSGNNTELAGWPAGQTGHEAKQDDEETEQGPFDDTIGET</sequence>
<reference evidence="2 3" key="1">
    <citation type="submission" date="2024-05" db="EMBL/GenBank/DDBJ databases">
        <title>The nuclear and mitochondrial genome assemblies of Tetragonisca angustula (Apidae: Meliponini), a tiny yet remarkable pollinator in the Neotropics.</title>
        <authorList>
            <person name="Ferrari R."/>
            <person name="Ricardo P.C."/>
            <person name="Dias F.C."/>
            <person name="Araujo N.S."/>
            <person name="Soares D.O."/>
            <person name="Zhou Q.-S."/>
            <person name="Zhu C.-D."/>
            <person name="Coutinho L."/>
            <person name="Airas M.C."/>
            <person name="Batista T.M."/>
        </authorList>
    </citation>
    <scope>NUCLEOTIDE SEQUENCE [LARGE SCALE GENOMIC DNA]</scope>
    <source>
        <strain evidence="2">ASF017062</strain>
        <tissue evidence="2">Abdomen</tissue>
    </source>
</reference>
<proteinExistence type="predicted"/>